<dbReference type="EMBL" id="CASHSV030000616">
    <property type="protein sequence ID" value="CAJ2672421.1"/>
    <property type="molecule type" value="Genomic_DNA"/>
</dbReference>
<organism evidence="1 2">
    <name type="scientific">Trifolium pratense</name>
    <name type="common">Red clover</name>
    <dbReference type="NCBI Taxonomy" id="57577"/>
    <lineage>
        <taxon>Eukaryota</taxon>
        <taxon>Viridiplantae</taxon>
        <taxon>Streptophyta</taxon>
        <taxon>Embryophyta</taxon>
        <taxon>Tracheophyta</taxon>
        <taxon>Spermatophyta</taxon>
        <taxon>Magnoliopsida</taxon>
        <taxon>eudicotyledons</taxon>
        <taxon>Gunneridae</taxon>
        <taxon>Pentapetalae</taxon>
        <taxon>rosids</taxon>
        <taxon>fabids</taxon>
        <taxon>Fabales</taxon>
        <taxon>Fabaceae</taxon>
        <taxon>Papilionoideae</taxon>
        <taxon>50 kb inversion clade</taxon>
        <taxon>NPAAA clade</taxon>
        <taxon>Hologalegina</taxon>
        <taxon>IRL clade</taxon>
        <taxon>Trifolieae</taxon>
        <taxon>Trifolium</taxon>
    </lineage>
</organism>
<comment type="caution">
    <text evidence="1">The sequence shown here is derived from an EMBL/GenBank/DDBJ whole genome shotgun (WGS) entry which is preliminary data.</text>
</comment>
<gene>
    <name evidence="1" type="ORF">MILVUS5_LOCUS36056</name>
</gene>
<protein>
    <submittedName>
        <fullName evidence="1">Uncharacterized protein</fullName>
    </submittedName>
</protein>
<accession>A0ACB0LVH9</accession>
<name>A0ACB0LVH9_TRIPR</name>
<evidence type="ECO:0000313" key="2">
    <source>
        <dbReference type="Proteomes" id="UP001177021"/>
    </source>
</evidence>
<proteinExistence type="predicted"/>
<keyword evidence="2" id="KW-1185">Reference proteome</keyword>
<evidence type="ECO:0000313" key="1">
    <source>
        <dbReference type="EMBL" id="CAJ2672421.1"/>
    </source>
</evidence>
<sequence>MHTGVSSNLHVPWHDRGQVIKIKFHAYAKLDQGPVSFCYKQGRGKARGGPKNQSAPKIFFHFPVHLYILCAVCTQDTFPKFDLYEAFYVKSAYFRRFGRKIKINRNFLECLATFQSTYTYCVQCAHKTPSQNSTYMRRFTSNPPIFGVSAEKIKINRKFLGMLSHFPVHLYILCGVCTQDTVSKFDF</sequence>
<dbReference type="Proteomes" id="UP001177021">
    <property type="component" value="Unassembled WGS sequence"/>
</dbReference>
<reference evidence="1" key="1">
    <citation type="submission" date="2023-10" db="EMBL/GenBank/DDBJ databases">
        <authorList>
            <person name="Rodriguez Cubillos JULIANA M."/>
            <person name="De Vega J."/>
        </authorList>
    </citation>
    <scope>NUCLEOTIDE SEQUENCE</scope>
</reference>